<dbReference type="InterPro" id="IPR001444">
    <property type="entry name" value="Flag_bb_rod_N"/>
</dbReference>
<dbReference type="NCBIfam" id="TIGR01396">
    <property type="entry name" value="FlgB"/>
    <property type="match status" value="1"/>
</dbReference>
<accession>A0A433RT69</accession>
<comment type="subcellular location">
    <subcellularLocation>
        <location evidence="1 6">Bacterial flagellum basal body</location>
    </subcellularLocation>
</comment>
<dbReference type="Proteomes" id="UP000288623">
    <property type="component" value="Unassembled WGS sequence"/>
</dbReference>
<dbReference type="InterPro" id="IPR006300">
    <property type="entry name" value="FlgB"/>
</dbReference>
<evidence type="ECO:0000256" key="6">
    <source>
        <dbReference type="PIRNR" id="PIRNR002889"/>
    </source>
</evidence>
<proteinExistence type="inferred from homology"/>
<comment type="function">
    <text evidence="5 6">Structural component of flagellum, the bacterial motility apparatus. Part of the rod structure of flagellar basal body.</text>
</comment>
<dbReference type="OrthoDB" id="9792068at2"/>
<sequence length="131" mass="14215">MGLFSGTISNLEYGLSYASTKNKVVAQNIANSDTPNYKAKDVSFAKMLEDAKTSSVSAYRTDNKHINFTTSSTKTPGIYSYTNLSYRQNGNGVDMDKEQASLAENTIYYNALIDRVSGKLNSLLTVAKGGS</sequence>
<dbReference type="PIRSF" id="PIRSF002889">
    <property type="entry name" value="Rod_FlgB"/>
    <property type="match status" value="1"/>
</dbReference>
<evidence type="ECO:0000256" key="3">
    <source>
        <dbReference type="ARBA" id="ARBA00014376"/>
    </source>
</evidence>
<dbReference type="RefSeq" id="WP_126990763.1">
    <property type="nucleotide sequence ID" value="NZ_JTFC01000031.1"/>
</dbReference>
<dbReference type="Pfam" id="PF00460">
    <property type="entry name" value="Flg_bb_rod"/>
    <property type="match status" value="1"/>
</dbReference>
<dbReference type="AlphaFoldDB" id="A0A433RT69"/>
<evidence type="ECO:0000313" key="8">
    <source>
        <dbReference type="EMBL" id="RUS55354.1"/>
    </source>
</evidence>
<feature type="domain" description="Flagellar basal body rod protein N-terminal" evidence="7">
    <location>
        <begin position="14"/>
        <end position="38"/>
    </location>
</feature>
<evidence type="ECO:0000256" key="4">
    <source>
        <dbReference type="ARBA" id="ARBA00023143"/>
    </source>
</evidence>
<dbReference type="GO" id="GO:0071973">
    <property type="term" value="P:bacterial-type flagellum-dependent cell motility"/>
    <property type="evidence" value="ECO:0007669"/>
    <property type="project" value="InterPro"/>
</dbReference>
<name>A0A433RT69_9BACL</name>
<dbReference type="GO" id="GO:0030694">
    <property type="term" value="C:bacterial-type flagellum basal body, rod"/>
    <property type="evidence" value="ECO:0007669"/>
    <property type="project" value="InterPro"/>
</dbReference>
<keyword evidence="8" id="KW-0282">Flagellum</keyword>
<organism evidence="8 9">
    <name type="scientific">Candidatus Kurthia intestinigallinarum</name>
    <dbReference type="NCBI Taxonomy" id="1562256"/>
    <lineage>
        <taxon>Bacteria</taxon>
        <taxon>Bacillati</taxon>
        <taxon>Bacillota</taxon>
        <taxon>Bacilli</taxon>
        <taxon>Bacillales</taxon>
        <taxon>Caryophanaceae</taxon>
        <taxon>Kurthia</taxon>
    </lineage>
</organism>
<evidence type="ECO:0000313" key="9">
    <source>
        <dbReference type="Proteomes" id="UP000288623"/>
    </source>
</evidence>
<keyword evidence="8" id="KW-0969">Cilium</keyword>
<comment type="caution">
    <text evidence="8">The sequence shown here is derived from an EMBL/GenBank/DDBJ whole genome shotgun (WGS) entry which is preliminary data.</text>
</comment>
<keyword evidence="4 6" id="KW-0975">Bacterial flagellum</keyword>
<gene>
    <name evidence="8" type="ORF">QI30_10460</name>
</gene>
<protein>
    <recommendedName>
        <fullName evidence="3 6">Flagellar basal body rod protein FlgB</fullName>
    </recommendedName>
</protein>
<reference evidence="8 9" key="1">
    <citation type="submission" date="2014-11" db="EMBL/GenBank/DDBJ databases">
        <title>Genome sequence and analysis of novel Kurthia sp.</title>
        <authorList>
            <person name="Lawson J.N."/>
            <person name="Gonzalez J.E."/>
            <person name="Rinauldi L."/>
            <person name="Xuan Z."/>
            <person name="Firman A."/>
            <person name="Shaddox L."/>
            <person name="Trudeau A."/>
            <person name="Shah S."/>
            <person name="Reiman D."/>
        </authorList>
    </citation>
    <scope>NUCLEOTIDE SEQUENCE [LARGE SCALE GENOMIC DNA]</scope>
    <source>
        <strain evidence="8 9">3B1D</strain>
    </source>
</reference>
<evidence type="ECO:0000256" key="2">
    <source>
        <dbReference type="ARBA" id="ARBA00009677"/>
    </source>
</evidence>
<dbReference type="EMBL" id="JTFC01000031">
    <property type="protein sequence ID" value="RUS55354.1"/>
    <property type="molecule type" value="Genomic_DNA"/>
</dbReference>
<evidence type="ECO:0000259" key="7">
    <source>
        <dbReference type="Pfam" id="PF00460"/>
    </source>
</evidence>
<comment type="similarity">
    <text evidence="2 6">Belongs to the flagella basal body rod proteins family.</text>
</comment>
<comment type="subunit">
    <text evidence="6">The basal body constitutes a major portion of the flagellar organelle and consists of a number of rings mounted on a central rod.</text>
</comment>
<evidence type="ECO:0000256" key="5">
    <source>
        <dbReference type="ARBA" id="ARBA00024934"/>
    </source>
</evidence>
<keyword evidence="8" id="KW-0966">Cell projection</keyword>
<evidence type="ECO:0000256" key="1">
    <source>
        <dbReference type="ARBA" id="ARBA00004117"/>
    </source>
</evidence>
<keyword evidence="9" id="KW-1185">Reference proteome</keyword>